<sequence length="204" mass="23802">MNNADVLDLRWHGKLPDNYGQVFDEIAYLIRKEFIELIEQVSSSMNNNLDWWVEGPASRNYFSSPLFHYCCSLVLLDKLASQKNLSRLILVDSKAFYALVKTWSRDNDLNLEVHLLSRIDESLIKKYFGSMLRPIKSSIKLLLLFLATRNNSGHAELTKISQPLILIDTFVMDGLELKDRYYPGLWENLNESDKKRTYFVPEFD</sequence>
<evidence type="ECO:0000313" key="1">
    <source>
        <dbReference type="EMBL" id="SVD37361.1"/>
    </source>
</evidence>
<gene>
    <name evidence="1" type="ORF">METZ01_LOCUS390215</name>
</gene>
<dbReference type="EMBL" id="UINC01146562">
    <property type="protein sequence ID" value="SVD37361.1"/>
    <property type="molecule type" value="Genomic_DNA"/>
</dbReference>
<reference evidence="1" key="1">
    <citation type="submission" date="2018-05" db="EMBL/GenBank/DDBJ databases">
        <authorList>
            <person name="Lanie J.A."/>
            <person name="Ng W.-L."/>
            <person name="Kazmierczak K.M."/>
            <person name="Andrzejewski T.M."/>
            <person name="Davidsen T.M."/>
            <person name="Wayne K.J."/>
            <person name="Tettelin H."/>
            <person name="Glass J.I."/>
            <person name="Rusch D."/>
            <person name="Podicherti R."/>
            <person name="Tsui H.-C.T."/>
            <person name="Winkler M.E."/>
        </authorList>
    </citation>
    <scope>NUCLEOTIDE SEQUENCE</scope>
</reference>
<protein>
    <submittedName>
        <fullName evidence="1">Uncharacterized protein</fullName>
    </submittedName>
</protein>
<accession>A0A382UUK8</accession>
<name>A0A382UUK8_9ZZZZ</name>
<feature type="non-terminal residue" evidence="1">
    <location>
        <position position="204"/>
    </location>
</feature>
<organism evidence="1">
    <name type="scientific">marine metagenome</name>
    <dbReference type="NCBI Taxonomy" id="408172"/>
    <lineage>
        <taxon>unclassified sequences</taxon>
        <taxon>metagenomes</taxon>
        <taxon>ecological metagenomes</taxon>
    </lineage>
</organism>
<dbReference type="AlphaFoldDB" id="A0A382UUK8"/>
<proteinExistence type="predicted"/>